<protein>
    <recommendedName>
        <fullName evidence="11">Nitronate monooxygenase</fullName>
    </recommendedName>
    <alternativeName>
        <fullName evidence="9">Propionate 3-nitronate monooxygenase</fullName>
    </alternativeName>
</protein>
<dbReference type="CDD" id="cd04730">
    <property type="entry name" value="NPD_like"/>
    <property type="match status" value="1"/>
</dbReference>
<keyword evidence="13" id="KW-1185">Reference proteome</keyword>
<dbReference type="InterPro" id="IPR004136">
    <property type="entry name" value="NMO"/>
</dbReference>
<accession>A0A6L8W5Q9</accession>
<keyword evidence="4" id="KW-0285">Flavoprotein</keyword>
<dbReference type="EMBL" id="WTUW01000001">
    <property type="protein sequence ID" value="MZR29832.1"/>
    <property type="molecule type" value="Genomic_DNA"/>
</dbReference>
<organism evidence="12 13">
    <name type="scientific">Sneathiella litorea</name>
    <dbReference type="NCBI Taxonomy" id="2606216"/>
    <lineage>
        <taxon>Bacteria</taxon>
        <taxon>Pseudomonadati</taxon>
        <taxon>Pseudomonadota</taxon>
        <taxon>Alphaproteobacteria</taxon>
        <taxon>Sneathiellales</taxon>
        <taxon>Sneathiellaceae</taxon>
        <taxon>Sneathiella</taxon>
    </lineage>
</organism>
<evidence type="ECO:0000256" key="11">
    <source>
        <dbReference type="ARBA" id="ARBA00067136"/>
    </source>
</evidence>
<dbReference type="FunFam" id="3.20.20.70:FF:000154">
    <property type="entry name" value="Probable nitronate monooxygenase"/>
    <property type="match status" value="1"/>
</dbReference>
<dbReference type="GO" id="GO:0009636">
    <property type="term" value="P:response to toxic substance"/>
    <property type="evidence" value="ECO:0007669"/>
    <property type="project" value="UniProtKB-KW"/>
</dbReference>
<dbReference type="Proteomes" id="UP000476030">
    <property type="component" value="Unassembled WGS sequence"/>
</dbReference>
<keyword evidence="8" id="KW-0503">Monooxygenase</keyword>
<dbReference type="PANTHER" id="PTHR42747">
    <property type="entry name" value="NITRONATE MONOOXYGENASE-RELATED"/>
    <property type="match status" value="1"/>
</dbReference>
<keyword evidence="7" id="KW-0560">Oxidoreductase</keyword>
<proteinExistence type="inferred from homology"/>
<evidence type="ECO:0000256" key="1">
    <source>
        <dbReference type="ARBA" id="ARBA00001917"/>
    </source>
</evidence>
<comment type="cofactor">
    <cofactor evidence="1">
        <name>FMN</name>
        <dbReference type="ChEBI" id="CHEBI:58210"/>
    </cofactor>
</comment>
<evidence type="ECO:0000256" key="3">
    <source>
        <dbReference type="ARBA" id="ARBA00022575"/>
    </source>
</evidence>
<reference evidence="12 13" key="1">
    <citation type="submission" date="2019-12" db="EMBL/GenBank/DDBJ databases">
        <title>Snethiella sp. nov. sp. isolated from sea sand.</title>
        <authorList>
            <person name="Kim J."/>
            <person name="Jeong S.E."/>
            <person name="Jung H.S."/>
            <person name="Jeon C.O."/>
        </authorList>
    </citation>
    <scope>NUCLEOTIDE SEQUENCE [LARGE SCALE GENOMIC DNA]</scope>
    <source>
        <strain evidence="12 13">DP05</strain>
    </source>
</reference>
<dbReference type="GO" id="GO:0018580">
    <property type="term" value="F:nitronate monooxygenase activity"/>
    <property type="evidence" value="ECO:0007669"/>
    <property type="project" value="InterPro"/>
</dbReference>
<evidence type="ECO:0000313" key="13">
    <source>
        <dbReference type="Proteomes" id="UP000476030"/>
    </source>
</evidence>
<evidence type="ECO:0000256" key="2">
    <source>
        <dbReference type="ARBA" id="ARBA00009881"/>
    </source>
</evidence>
<keyword evidence="6" id="KW-0547">Nucleotide-binding</keyword>
<evidence type="ECO:0000256" key="7">
    <source>
        <dbReference type="ARBA" id="ARBA00023002"/>
    </source>
</evidence>
<evidence type="ECO:0000256" key="10">
    <source>
        <dbReference type="ARBA" id="ARBA00049401"/>
    </source>
</evidence>
<dbReference type="RefSeq" id="WP_161314379.1">
    <property type="nucleotide sequence ID" value="NZ_WTUW01000001.1"/>
</dbReference>
<dbReference type="InterPro" id="IPR013785">
    <property type="entry name" value="Aldolase_TIM"/>
</dbReference>
<sequence length="359" mass="37516">MWPSRKLLDLLQIEIPIIQAPMAGANGSALAIAVSDAGGLGSLPCAMLNEDKMRAEAGNIRQQTANPFSMNFFCHTVTTPTAAQQAAWTERLSPFYAEYGLDPSAIAPAPVRRAFDEGMCALVEDIRPNVVSFHFGLPDASLLARVKAIGARVISSATTVDEARWLEANGCDAIIAQGYEAGGHRGMFLTKDITAQAGSMALLPQVVDAVKVPVIAAGGIADGRGIAAAFALGASGVQIGTAYLFTPQSLISDLHRAALHRAKDDQTVITNVFSGKPARGMLNRVIREVGPISDDAPPFPSAGAALAPLKAKAEEAGSGDFTSLWSGQAAALARDMDARELTNALASDALQRLQQLAGK</sequence>
<keyword evidence="3" id="KW-0216">Detoxification</keyword>
<evidence type="ECO:0000256" key="6">
    <source>
        <dbReference type="ARBA" id="ARBA00022741"/>
    </source>
</evidence>
<evidence type="ECO:0000313" key="12">
    <source>
        <dbReference type="EMBL" id="MZR29832.1"/>
    </source>
</evidence>
<dbReference type="SUPFAM" id="SSF51412">
    <property type="entry name" value="Inosine monophosphate dehydrogenase (IMPDH)"/>
    <property type="match status" value="1"/>
</dbReference>
<dbReference type="PANTHER" id="PTHR42747:SF3">
    <property type="entry name" value="NITRONATE MONOOXYGENASE-RELATED"/>
    <property type="match status" value="1"/>
</dbReference>
<gene>
    <name evidence="12" type="ORF">GQE98_04200</name>
</gene>
<evidence type="ECO:0000256" key="4">
    <source>
        <dbReference type="ARBA" id="ARBA00022630"/>
    </source>
</evidence>
<comment type="caution">
    <text evidence="12">The sequence shown here is derived from an EMBL/GenBank/DDBJ whole genome shotgun (WGS) entry which is preliminary data.</text>
</comment>
<comment type="similarity">
    <text evidence="2">Belongs to the nitronate monooxygenase family. NMO class I subfamily.</text>
</comment>
<evidence type="ECO:0000256" key="8">
    <source>
        <dbReference type="ARBA" id="ARBA00023033"/>
    </source>
</evidence>
<dbReference type="GO" id="GO:0000166">
    <property type="term" value="F:nucleotide binding"/>
    <property type="evidence" value="ECO:0007669"/>
    <property type="project" value="UniProtKB-KW"/>
</dbReference>
<dbReference type="Pfam" id="PF03060">
    <property type="entry name" value="NMO"/>
    <property type="match status" value="1"/>
</dbReference>
<comment type="catalytic activity">
    <reaction evidence="10">
        <text>3 propionate 3-nitronate + 3 O2 + H2O = 3 3-oxopropanoate + 2 nitrate + nitrite + H2O2 + 3 H(+)</text>
        <dbReference type="Rhea" id="RHEA:57332"/>
        <dbReference type="ChEBI" id="CHEBI:15377"/>
        <dbReference type="ChEBI" id="CHEBI:15378"/>
        <dbReference type="ChEBI" id="CHEBI:15379"/>
        <dbReference type="ChEBI" id="CHEBI:16240"/>
        <dbReference type="ChEBI" id="CHEBI:16301"/>
        <dbReference type="ChEBI" id="CHEBI:17632"/>
        <dbReference type="ChEBI" id="CHEBI:33190"/>
        <dbReference type="ChEBI" id="CHEBI:136067"/>
    </reaction>
</comment>
<evidence type="ECO:0000256" key="9">
    <source>
        <dbReference type="ARBA" id="ARBA00031155"/>
    </source>
</evidence>
<evidence type="ECO:0000256" key="5">
    <source>
        <dbReference type="ARBA" id="ARBA00022643"/>
    </source>
</evidence>
<dbReference type="AlphaFoldDB" id="A0A6L8W5Q9"/>
<name>A0A6L8W5Q9_9PROT</name>
<keyword evidence="5" id="KW-0288">FMN</keyword>
<dbReference type="Gene3D" id="3.20.20.70">
    <property type="entry name" value="Aldolase class I"/>
    <property type="match status" value="1"/>
</dbReference>